<organism evidence="2">
    <name type="scientific">Erwinia billingiae (strain Eb661)</name>
    <dbReference type="NCBI Taxonomy" id="634500"/>
    <lineage>
        <taxon>Bacteria</taxon>
        <taxon>Pseudomonadati</taxon>
        <taxon>Pseudomonadota</taxon>
        <taxon>Gammaproteobacteria</taxon>
        <taxon>Enterobacterales</taxon>
        <taxon>Erwiniaceae</taxon>
        <taxon>Erwinia</taxon>
    </lineage>
</organism>
<dbReference type="AlphaFoldDB" id="D8MJW5"/>
<gene>
    <name evidence="1" type="ordered locus">EbC_pEb17201100</name>
</gene>
<reference evidence="1 2" key="1">
    <citation type="journal article" date="2010" name="BMC Genomics">
        <title>Genome comparison of the epiphytic bacteria Erwinia billingiae and E. tasmaniensis with the pear pathogen E. pyrifoliae.</title>
        <authorList>
            <person name="Kube M."/>
            <person name="Migdoll A.M."/>
            <person name="Gehring I."/>
            <person name="Heitmann K."/>
            <person name="Mayer Y."/>
            <person name="Kuhl H."/>
            <person name="Knaust F."/>
            <person name="Geider K."/>
            <person name="Reinhardt R."/>
        </authorList>
    </citation>
    <scope>NUCLEOTIDE SEQUENCE [LARGE SCALE GENOMIC DNA]</scope>
    <source>
        <strain evidence="1 2">Eb661</strain>
        <plasmid evidence="1">pEB170</plasmid>
    </source>
</reference>
<dbReference type="KEGG" id="ebi:EbC_pEb17201100"/>
<evidence type="ECO:0000313" key="1">
    <source>
        <dbReference type="EMBL" id="CAX53563.1"/>
    </source>
</evidence>
<proteinExistence type="predicted"/>
<protein>
    <submittedName>
        <fullName evidence="1">Uncharacterized protein</fullName>
    </submittedName>
</protein>
<keyword evidence="1" id="KW-0614">Plasmid</keyword>
<accession>D8MJW5</accession>
<evidence type="ECO:0000313" key="2">
    <source>
        <dbReference type="Proteomes" id="UP000008793"/>
    </source>
</evidence>
<dbReference type="Proteomes" id="UP000008793">
    <property type="component" value="Plasmid pEB170"/>
</dbReference>
<dbReference type="EMBL" id="FP236830">
    <property type="protein sequence ID" value="CAX53563.1"/>
    <property type="molecule type" value="Genomic_DNA"/>
</dbReference>
<dbReference type="HOGENOM" id="CLU_2953354_0_0_6"/>
<sequence length="59" mass="6649">MAFSQQAGAEVNWSHRKVDYLLRLLTISCTQSVVIGVKCLFVQGAHQSCGQIRLLRQKM</sequence>
<name>D8MJW5_ERWBE</name>
<geneLocation type="plasmid" evidence="1 2">
    <name>pEB170</name>
</geneLocation>
<keyword evidence="2" id="KW-1185">Reference proteome</keyword>